<accession>A0A7X6JBB5</accession>
<gene>
    <name evidence="2" type="ORF">HGG76_20900</name>
</gene>
<name>A0A7X6JBB5_9HYPH</name>
<evidence type="ECO:0000313" key="2">
    <source>
        <dbReference type="EMBL" id="NKW10742.1"/>
    </source>
</evidence>
<protein>
    <recommendedName>
        <fullName evidence="1">ATP-dependent DNA ligase family profile domain-containing protein</fullName>
    </recommendedName>
</protein>
<organism evidence="2 3">
    <name type="scientific">Brucella tritici</name>
    <dbReference type="NCBI Taxonomy" id="94626"/>
    <lineage>
        <taxon>Bacteria</taxon>
        <taxon>Pseudomonadati</taxon>
        <taxon>Pseudomonadota</taxon>
        <taxon>Alphaproteobacteria</taxon>
        <taxon>Hyphomicrobiales</taxon>
        <taxon>Brucellaceae</taxon>
        <taxon>Brucella/Ochrobactrum group</taxon>
        <taxon>Brucella</taxon>
    </lineage>
</organism>
<reference evidence="2 3" key="1">
    <citation type="submission" date="2020-04" db="EMBL/GenBank/DDBJ databases">
        <title>Whole genome sequencing of clinical and environmental type strains of Ochrobactrum.</title>
        <authorList>
            <person name="Dharne M."/>
        </authorList>
    </citation>
    <scope>NUCLEOTIDE SEQUENCE [LARGE SCALE GENOMIC DNA]</scope>
    <source>
        <strain evidence="2 3">DSM 13340</strain>
    </source>
</reference>
<comment type="caution">
    <text evidence="2">The sequence shown here is derived from an EMBL/GenBank/DDBJ whole genome shotgun (WGS) entry which is preliminary data.</text>
</comment>
<dbReference type="AlphaFoldDB" id="A0A7X6JBB5"/>
<dbReference type="Pfam" id="PF01068">
    <property type="entry name" value="DNA_ligase_A_M"/>
    <property type="match status" value="1"/>
</dbReference>
<dbReference type="GO" id="GO:0003910">
    <property type="term" value="F:DNA ligase (ATP) activity"/>
    <property type="evidence" value="ECO:0007669"/>
    <property type="project" value="InterPro"/>
</dbReference>
<dbReference type="SUPFAM" id="SSF56091">
    <property type="entry name" value="DNA ligase/mRNA capping enzyme, catalytic domain"/>
    <property type="match status" value="1"/>
</dbReference>
<dbReference type="Proteomes" id="UP000558475">
    <property type="component" value="Unassembled WGS sequence"/>
</dbReference>
<dbReference type="PROSITE" id="PS50160">
    <property type="entry name" value="DNA_LIGASE_A3"/>
    <property type="match status" value="1"/>
</dbReference>
<dbReference type="EMBL" id="JAAXZB010000002">
    <property type="protein sequence ID" value="NKW10742.1"/>
    <property type="molecule type" value="Genomic_DNA"/>
</dbReference>
<evidence type="ECO:0000259" key="1">
    <source>
        <dbReference type="PROSITE" id="PS50160"/>
    </source>
</evidence>
<dbReference type="GO" id="GO:0005524">
    <property type="term" value="F:ATP binding"/>
    <property type="evidence" value="ECO:0007669"/>
    <property type="project" value="InterPro"/>
</dbReference>
<proteinExistence type="predicted"/>
<evidence type="ECO:0000313" key="3">
    <source>
        <dbReference type="Proteomes" id="UP000558475"/>
    </source>
</evidence>
<dbReference type="GO" id="GO:0006281">
    <property type="term" value="P:DNA repair"/>
    <property type="evidence" value="ECO:0007669"/>
    <property type="project" value="InterPro"/>
</dbReference>
<dbReference type="Gene3D" id="3.30.470.30">
    <property type="entry name" value="DNA ligase/mRNA capping enzyme"/>
    <property type="match status" value="1"/>
</dbReference>
<dbReference type="InterPro" id="IPR012310">
    <property type="entry name" value="DNA_ligase_ATP-dep_cent"/>
</dbReference>
<sequence>MVIENWFDQQKSNAQGDGGAQISKMRRSDRCRVSSNLSSLRSYQLLQMETAGFTRSSSTVIASRLILRGQGRPLFAWGLDWTEKFGQQIARDLVGTSVNEAIFDGEIVVESQSGLSDFSALQEDLREGRSDRFVYYLFDLLHVDGKDLRQTPLVERKTLLEN</sequence>
<feature type="domain" description="ATP-dependent DNA ligase family profile" evidence="1">
    <location>
        <begin position="126"/>
        <end position="162"/>
    </location>
</feature>
<dbReference type="GO" id="GO:0006310">
    <property type="term" value="P:DNA recombination"/>
    <property type="evidence" value="ECO:0007669"/>
    <property type="project" value="InterPro"/>
</dbReference>